<dbReference type="InterPro" id="IPR038678">
    <property type="entry name" value="Spondin_N_sf"/>
</dbReference>
<gene>
    <name evidence="3" type="ORF">E4P82_12630</name>
</gene>
<sequence>MKLSAVLATSLLLAAPLTGAQAQSSNDYASIARHGNPMYAVTITNLTRGSSFTPILVASHRPGVELFTLGQAASDELAAMAEGGDTMPLEDMLLSSGRLVGTGHSAGLLGPGQSVTVEVPAGNANRISLAAMILPTNDGFIALNGVEVPRAGSQTFRVPGYDAGSEPNDELCASIPGPLCGGEGGSPDAGGEGFVHIHAGIHGIGDLNASAYDWRNPVATVTVERVR</sequence>
<evidence type="ECO:0000313" key="3">
    <source>
        <dbReference type="EMBL" id="NMQ19969.1"/>
    </source>
</evidence>
<reference evidence="3 4" key="1">
    <citation type="submission" date="2019-03" db="EMBL/GenBank/DDBJ databases">
        <title>Metabolic reconstructions from genomes of highly enriched 'Candidatus Accumulibacter' and 'Candidatus Competibacter' bioreactor populations.</title>
        <authorList>
            <person name="Annavajhala M.K."/>
            <person name="Welles L."/>
            <person name="Abbas B."/>
            <person name="Sorokin D."/>
            <person name="Park H."/>
            <person name="Van Loosdrecht M."/>
            <person name="Chandran K."/>
        </authorList>
    </citation>
    <scope>NUCLEOTIDE SEQUENCE [LARGE SCALE GENOMIC DNA]</scope>
    <source>
        <strain evidence="3 4">SBR_G</strain>
    </source>
</reference>
<protein>
    <recommendedName>
        <fullName evidence="2">Spondin domain-containing protein</fullName>
    </recommendedName>
</protein>
<dbReference type="NCBIfam" id="NF038123">
    <property type="entry name" value="NF038123_dom"/>
    <property type="match status" value="1"/>
</dbReference>
<name>A0ABX1TN24_9GAMM</name>
<feature type="domain" description="Spondin" evidence="2">
    <location>
        <begin position="51"/>
        <end position="150"/>
    </location>
</feature>
<dbReference type="RefSeq" id="WP_169249235.1">
    <property type="nucleotide sequence ID" value="NZ_SPMZ01000036.1"/>
</dbReference>
<comment type="caution">
    <text evidence="3">The sequence shown here is derived from an EMBL/GenBank/DDBJ whole genome shotgun (WGS) entry which is preliminary data.</text>
</comment>
<feature type="chain" id="PRO_5046207250" description="Spondin domain-containing protein" evidence="1">
    <location>
        <begin position="23"/>
        <end position="227"/>
    </location>
</feature>
<accession>A0ABX1TN24</accession>
<dbReference type="Pfam" id="PF06468">
    <property type="entry name" value="Spond_N"/>
    <property type="match status" value="1"/>
</dbReference>
<dbReference type="EMBL" id="SPMZ01000036">
    <property type="protein sequence ID" value="NMQ19969.1"/>
    <property type="molecule type" value="Genomic_DNA"/>
</dbReference>
<organism evidence="3 4">
    <name type="scientific">Candidatus Competibacter phosphatis</name>
    <dbReference type="NCBI Taxonomy" id="221280"/>
    <lineage>
        <taxon>Bacteria</taxon>
        <taxon>Pseudomonadati</taxon>
        <taxon>Pseudomonadota</taxon>
        <taxon>Gammaproteobacteria</taxon>
        <taxon>Candidatus Competibacteraceae</taxon>
        <taxon>Candidatus Competibacter</taxon>
    </lineage>
</organism>
<keyword evidence="4" id="KW-1185">Reference proteome</keyword>
<dbReference type="Gene3D" id="2.60.40.2130">
    <property type="entry name" value="F-spondin domain"/>
    <property type="match status" value="1"/>
</dbReference>
<dbReference type="Proteomes" id="UP000760480">
    <property type="component" value="Unassembled WGS sequence"/>
</dbReference>
<proteinExistence type="predicted"/>
<keyword evidence="1" id="KW-0732">Signal</keyword>
<dbReference type="InterPro" id="IPR009465">
    <property type="entry name" value="Spondin_N"/>
</dbReference>
<evidence type="ECO:0000259" key="2">
    <source>
        <dbReference type="Pfam" id="PF06468"/>
    </source>
</evidence>
<evidence type="ECO:0000256" key="1">
    <source>
        <dbReference type="SAM" id="SignalP"/>
    </source>
</evidence>
<evidence type="ECO:0000313" key="4">
    <source>
        <dbReference type="Proteomes" id="UP000760480"/>
    </source>
</evidence>
<feature type="signal peptide" evidence="1">
    <location>
        <begin position="1"/>
        <end position="22"/>
    </location>
</feature>